<organism evidence="1 2">
    <name type="scientific">Crinalium epipsammum PCC 9333</name>
    <dbReference type="NCBI Taxonomy" id="1173022"/>
    <lineage>
        <taxon>Bacteria</taxon>
        <taxon>Bacillati</taxon>
        <taxon>Cyanobacteriota</taxon>
        <taxon>Cyanophyceae</taxon>
        <taxon>Gomontiellales</taxon>
        <taxon>Gomontiellaceae</taxon>
        <taxon>Crinalium</taxon>
    </lineage>
</organism>
<dbReference type="AlphaFoldDB" id="K9W5F9"/>
<sequence length="193" mass="21948">MTNTGQNKKLATFNCDSELWGKFLHRCQEEGTTATATLTQCISLYLEGKLDNFDGILGKPNISEQVQSCVALYLEQHLPEYIDNYLTNFQSKDLTTTKTQRSPNSQKTKLPQEPLFWTIKARAKHLGLTVSADQILHVEMYVNEDYKERHGKLPKRELVKNTQTFVCPNNDVDILDKAINKVLSPTATKTNKL</sequence>
<gene>
    <name evidence="1" type="ORF">Cri9333_4793</name>
</gene>
<reference evidence="1 2" key="1">
    <citation type="submission" date="2012-06" db="EMBL/GenBank/DDBJ databases">
        <title>Finished plasmid 2 of genome of Crinalium epipsammum PCC 9333.</title>
        <authorList>
            <consortium name="US DOE Joint Genome Institute"/>
            <person name="Gugger M."/>
            <person name="Coursin T."/>
            <person name="Rippka R."/>
            <person name="Tandeau De Marsac N."/>
            <person name="Huntemann M."/>
            <person name="Wei C.-L."/>
            <person name="Han J."/>
            <person name="Detter J.C."/>
            <person name="Han C."/>
            <person name="Tapia R."/>
            <person name="Davenport K."/>
            <person name="Daligault H."/>
            <person name="Erkkila T."/>
            <person name="Gu W."/>
            <person name="Munk A.C.C."/>
            <person name="Teshima H."/>
            <person name="Xu Y."/>
            <person name="Chain P."/>
            <person name="Chen A."/>
            <person name="Krypides N."/>
            <person name="Mavromatis K."/>
            <person name="Markowitz V."/>
            <person name="Szeto E."/>
            <person name="Ivanova N."/>
            <person name="Mikhailova N."/>
            <person name="Ovchinnikova G."/>
            <person name="Pagani I."/>
            <person name="Pati A."/>
            <person name="Goodwin L."/>
            <person name="Peters L."/>
            <person name="Pitluck S."/>
            <person name="Woyke T."/>
            <person name="Kerfeld C."/>
        </authorList>
    </citation>
    <scope>NUCLEOTIDE SEQUENCE [LARGE SCALE GENOMIC DNA]</scope>
    <source>
        <strain evidence="1 2">PCC 9333</strain>
        <plasmid evidence="2">Plasmid pCRI9333.02</plasmid>
    </source>
</reference>
<dbReference type="OrthoDB" id="453049at2"/>
<evidence type="ECO:0000313" key="1">
    <source>
        <dbReference type="EMBL" id="AFZ15563.1"/>
    </source>
</evidence>
<proteinExistence type="predicted"/>
<dbReference type="HOGENOM" id="CLU_1493247_0_0_3"/>
<keyword evidence="2" id="KW-1185">Reference proteome</keyword>
<dbReference type="EMBL" id="CP003622">
    <property type="protein sequence ID" value="AFZ15563.1"/>
    <property type="molecule type" value="Genomic_DNA"/>
</dbReference>
<name>K9W5F9_9CYAN</name>
<dbReference type="RefSeq" id="WP_015179992.1">
    <property type="nucleotide sequence ID" value="NC_019734.1"/>
</dbReference>
<dbReference type="KEGG" id="cep:Cri9333_4793"/>
<dbReference type="Proteomes" id="UP000010472">
    <property type="component" value="Plasmid pCRI9333.02"/>
</dbReference>
<accession>K9W5F9</accession>
<protein>
    <submittedName>
        <fullName evidence="1">Uncharacterized protein</fullName>
    </submittedName>
</protein>
<geneLocation type="plasmid" evidence="1 2">
    <name>pCRI9333.02</name>
</geneLocation>
<evidence type="ECO:0000313" key="2">
    <source>
        <dbReference type="Proteomes" id="UP000010472"/>
    </source>
</evidence>
<keyword evidence="1" id="KW-0614">Plasmid</keyword>